<keyword evidence="1" id="KW-0812">Transmembrane</keyword>
<organism evidence="3 4">
    <name type="scientific">Neolamprologus brichardi</name>
    <name type="common">Fairy cichlid</name>
    <name type="synonym">Lamprologus brichardi</name>
    <dbReference type="NCBI Taxonomy" id="32507"/>
    <lineage>
        <taxon>Eukaryota</taxon>
        <taxon>Metazoa</taxon>
        <taxon>Chordata</taxon>
        <taxon>Craniata</taxon>
        <taxon>Vertebrata</taxon>
        <taxon>Euteleostomi</taxon>
        <taxon>Actinopterygii</taxon>
        <taxon>Neopterygii</taxon>
        <taxon>Teleostei</taxon>
        <taxon>Neoteleostei</taxon>
        <taxon>Acanthomorphata</taxon>
        <taxon>Ovalentaria</taxon>
        <taxon>Cichlomorphae</taxon>
        <taxon>Cichliformes</taxon>
        <taxon>Cichlidae</taxon>
        <taxon>African cichlids</taxon>
        <taxon>Pseudocrenilabrinae</taxon>
        <taxon>Lamprologini</taxon>
        <taxon>Neolamprologus</taxon>
    </lineage>
</organism>
<evidence type="ECO:0000313" key="3">
    <source>
        <dbReference type="Ensembl" id="ENSNBRP00000012380.1"/>
    </source>
</evidence>
<dbReference type="GeneTree" id="ENSGT00940000173665"/>
<feature type="transmembrane region" description="Helical" evidence="1">
    <location>
        <begin position="139"/>
        <end position="161"/>
    </location>
</feature>
<feature type="chain" id="PRO_5018586374" evidence="2">
    <location>
        <begin position="27"/>
        <end position="192"/>
    </location>
</feature>
<proteinExistence type="predicted"/>
<accession>A0A3Q4GRI4</accession>
<evidence type="ECO:0000313" key="4">
    <source>
        <dbReference type="Proteomes" id="UP000261580"/>
    </source>
</evidence>
<evidence type="ECO:0000256" key="2">
    <source>
        <dbReference type="SAM" id="SignalP"/>
    </source>
</evidence>
<keyword evidence="1" id="KW-1133">Transmembrane helix</keyword>
<dbReference type="STRING" id="32507.ENSNBRP00000012380"/>
<dbReference type="AlphaFoldDB" id="A0A3Q4GRI4"/>
<keyword evidence="1" id="KW-0472">Membrane</keyword>
<reference evidence="3" key="2">
    <citation type="submission" date="2025-09" db="UniProtKB">
        <authorList>
            <consortium name="Ensembl"/>
        </authorList>
    </citation>
    <scope>IDENTIFICATION</scope>
</reference>
<dbReference type="Proteomes" id="UP000261580">
    <property type="component" value="Unassembled WGS sequence"/>
</dbReference>
<dbReference type="Ensembl" id="ENSNBRT00000012738.1">
    <property type="protein sequence ID" value="ENSNBRP00000012380.1"/>
    <property type="gene ID" value="ENSNBRG00000009664.1"/>
</dbReference>
<dbReference type="Bgee" id="ENSNBRG00000009664">
    <property type="expression patterns" value="Expressed in brain"/>
</dbReference>
<name>A0A3Q4GRI4_NEOBR</name>
<sequence>MMYFQLLSGFMCFLCVFGLLKRESSGGVCVPVLCGCRCDTVLPEETARYLKRVKLCESLLLWRDDVDLMRLHRAERLSLTLLRNGLPAEPGQSADPFSSNLGNLRTCAPLCLHECKNSICCSIVTSFYLPFTSGEGIHALYIFFLLFVVKPFWILICVYLMQQLTLEVKEFSDGEMTVVLTSMATDKEVNSY</sequence>
<protein>
    <submittedName>
        <fullName evidence="3">Uncharacterized protein</fullName>
    </submittedName>
</protein>
<feature type="signal peptide" evidence="2">
    <location>
        <begin position="1"/>
        <end position="26"/>
    </location>
</feature>
<keyword evidence="2" id="KW-0732">Signal</keyword>
<evidence type="ECO:0000256" key="1">
    <source>
        <dbReference type="SAM" id="Phobius"/>
    </source>
</evidence>
<keyword evidence="4" id="KW-1185">Reference proteome</keyword>
<reference evidence="3" key="1">
    <citation type="submission" date="2025-08" db="UniProtKB">
        <authorList>
            <consortium name="Ensembl"/>
        </authorList>
    </citation>
    <scope>IDENTIFICATION</scope>
</reference>